<feature type="domain" description="DUF4179" evidence="2">
    <location>
        <begin position="47"/>
        <end position="130"/>
    </location>
</feature>
<dbReference type="OrthoDB" id="2293641at2"/>
<accession>A0A1B1YZZ8</accession>
<dbReference type="EMBL" id="CP016761">
    <property type="protein sequence ID" value="ANX10781.1"/>
    <property type="molecule type" value="Genomic_DNA"/>
</dbReference>
<dbReference type="STRING" id="255247.ABE41_001970"/>
<dbReference type="RefSeq" id="WP_066285972.1">
    <property type="nucleotide sequence ID" value="NZ_CP016761.1"/>
</dbReference>
<dbReference type="Pfam" id="PF13786">
    <property type="entry name" value="DUF4179"/>
    <property type="match status" value="1"/>
</dbReference>
<keyword evidence="1" id="KW-1133">Transmembrane helix</keyword>
<keyword evidence="1" id="KW-0472">Membrane</keyword>
<gene>
    <name evidence="3" type="ORF">ABE41_001970</name>
</gene>
<dbReference type="Proteomes" id="UP000077412">
    <property type="component" value="Chromosome"/>
</dbReference>
<name>A0A1B1YZZ8_9BACL</name>
<evidence type="ECO:0000259" key="2">
    <source>
        <dbReference type="Pfam" id="PF13786"/>
    </source>
</evidence>
<organism evidence="3 4">
    <name type="scientific">Fictibacillus arsenicus</name>
    <dbReference type="NCBI Taxonomy" id="255247"/>
    <lineage>
        <taxon>Bacteria</taxon>
        <taxon>Bacillati</taxon>
        <taxon>Bacillota</taxon>
        <taxon>Bacilli</taxon>
        <taxon>Bacillales</taxon>
        <taxon>Fictibacillaceae</taxon>
        <taxon>Fictibacillus</taxon>
    </lineage>
</organism>
<protein>
    <recommendedName>
        <fullName evidence="2">DUF4179 domain-containing protein</fullName>
    </recommendedName>
</protein>
<proteinExistence type="predicted"/>
<sequence length="469" mass="52477">MDKEWFDRKHNEELPRDEIMNAIQNGMNAGRKMKRRNKVKSGVKLSAWVSGTAASVVLASGFVFSPVNTVLADVPLIGKLYEQLNLEIGKELAASNLVTEINEKATSNGVDVTVTSAFYDGNIIGVTIKAEGEDLSLEAMDKERSPETGYSLAGSDQEQLPGTRTVLEKVKDGSYVAALEFELSGKELPKNYTLPLTFNLMANKKGTWKFDIPVTQLPMKKIELNASGASKDGAHKMELTSLSIGKATATLDFMVSHPVDGVEESVNIKVLDDKGRRVEVRGAGRATIDQNELLIKKQRETQLGKIEDDAEYLMVYPEVVRDEMPIIEPLNQSFPYEVSSLNGVFKAVVRNIEKKGNELVIDYEIVSSNNEKIKEDWYKQFADGINLIQTSKVIKTDDLQPQYNLLSDSPDSFLVINKSKELEKDHFRTTFNLDRVKNFNIDEYSLMLPFGNLSKDERIKLEPIKVQIN</sequence>
<dbReference type="AlphaFoldDB" id="A0A1B1YZZ8"/>
<evidence type="ECO:0000313" key="4">
    <source>
        <dbReference type="Proteomes" id="UP000077412"/>
    </source>
</evidence>
<dbReference type="InterPro" id="IPR025436">
    <property type="entry name" value="DUF4179"/>
</dbReference>
<evidence type="ECO:0000256" key="1">
    <source>
        <dbReference type="SAM" id="Phobius"/>
    </source>
</evidence>
<keyword evidence="4" id="KW-1185">Reference proteome</keyword>
<evidence type="ECO:0000313" key="3">
    <source>
        <dbReference type="EMBL" id="ANX10781.1"/>
    </source>
</evidence>
<dbReference type="KEGG" id="far:ABE41_001970"/>
<reference evidence="3 4" key="1">
    <citation type="submission" date="2016-08" db="EMBL/GenBank/DDBJ databases">
        <title>Complete genome sequence of Fictibacillus arsenicus G25-54, a strain with toxicity to nematodes and a potential arsenic-resistance activity.</title>
        <authorList>
            <person name="Zheng Z."/>
        </authorList>
    </citation>
    <scope>NUCLEOTIDE SEQUENCE [LARGE SCALE GENOMIC DNA]</scope>
    <source>
        <strain evidence="3 4">G25-54</strain>
    </source>
</reference>
<dbReference type="Gene3D" id="2.60.40.1630">
    <property type="entry name" value="bacillus anthracis domain"/>
    <property type="match status" value="1"/>
</dbReference>
<keyword evidence="1" id="KW-0812">Transmembrane</keyword>
<feature type="transmembrane region" description="Helical" evidence="1">
    <location>
        <begin position="42"/>
        <end position="64"/>
    </location>
</feature>